<dbReference type="EMBL" id="NHZQ01000072">
    <property type="protein sequence ID" value="PSK54838.1"/>
    <property type="molecule type" value="Genomic_DNA"/>
</dbReference>
<organism evidence="4 5">
    <name type="scientific">Elsinoe australis</name>
    <dbReference type="NCBI Taxonomy" id="40998"/>
    <lineage>
        <taxon>Eukaryota</taxon>
        <taxon>Fungi</taxon>
        <taxon>Dikarya</taxon>
        <taxon>Ascomycota</taxon>
        <taxon>Pezizomycotina</taxon>
        <taxon>Dothideomycetes</taxon>
        <taxon>Dothideomycetidae</taxon>
        <taxon>Myriangiales</taxon>
        <taxon>Elsinoaceae</taxon>
        <taxon>Elsinoe</taxon>
    </lineage>
</organism>
<dbReference type="PANTHER" id="PTHR43477">
    <property type="entry name" value="DIHYDROANTICAPSIN 7-DEHYDROGENASE"/>
    <property type="match status" value="1"/>
</dbReference>
<gene>
    <name evidence="4" type="ORF">B9Z65_3927</name>
</gene>
<keyword evidence="5" id="KW-1185">Reference proteome</keyword>
<evidence type="ECO:0000313" key="5">
    <source>
        <dbReference type="Proteomes" id="UP000243723"/>
    </source>
</evidence>
<dbReference type="Gene3D" id="3.40.50.720">
    <property type="entry name" value="NAD(P)-binding Rossmann-like Domain"/>
    <property type="match status" value="1"/>
</dbReference>
<keyword evidence="2" id="KW-0521">NADP</keyword>
<dbReference type="AlphaFoldDB" id="A0A2P8A313"/>
<evidence type="ECO:0000256" key="3">
    <source>
        <dbReference type="ARBA" id="ARBA00023002"/>
    </source>
</evidence>
<dbReference type="Pfam" id="PF23441">
    <property type="entry name" value="SDR"/>
    <property type="match status" value="1"/>
</dbReference>
<keyword evidence="3" id="KW-0560">Oxidoreductase</keyword>
<dbReference type="PANTHER" id="PTHR43477:SF1">
    <property type="entry name" value="DIHYDROANTICAPSIN 7-DEHYDROGENASE"/>
    <property type="match status" value="1"/>
</dbReference>
<dbReference type="OrthoDB" id="294295at2759"/>
<sequence length="124" mass="13586">MATNLKYINKLEGSLVLIFGATSGFGFAVAEGALEHGATVVLSGSKQERLDLARPRLLQSFPSPISKDRISIAVCDLADLETLDRRLEALMAQITDTGKRTIDHIVFTADDAYAGSQYYRHNTR</sequence>
<reference evidence="4 5" key="1">
    <citation type="submission" date="2017-05" db="EMBL/GenBank/DDBJ databases">
        <title>Draft genome sequence of Elsinoe australis.</title>
        <authorList>
            <person name="Cheng Q."/>
        </authorList>
    </citation>
    <scope>NUCLEOTIDE SEQUENCE [LARGE SCALE GENOMIC DNA]</scope>
    <source>
        <strain evidence="4 5">NL1</strain>
    </source>
</reference>
<comment type="caution">
    <text evidence="4">The sequence shown here is derived from an EMBL/GenBank/DDBJ whole genome shotgun (WGS) entry which is preliminary data.</text>
</comment>
<dbReference type="STRING" id="40998.A0A2P8A313"/>
<dbReference type="Proteomes" id="UP000243723">
    <property type="component" value="Unassembled WGS sequence"/>
</dbReference>
<evidence type="ECO:0000256" key="2">
    <source>
        <dbReference type="ARBA" id="ARBA00022857"/>
    </source>
</evidence>
<accession>A0A2P8A313</accession>
<dbReference type="InterPro" id="IPR036291">
    <property type="entry name" value="NAD(P)-bd_dom_sf"/>
</dbReference>
<protein>
    <submittedName>
        <fullName evidence="4">Uncharacterized protein</fullName>
    </submittedName>
</protein>
<proteinExistence type="inferred from homology"/>
<dbReference type="InterPro" id="IPR051122">
    <property type="entry name" value="SDR_DHRS6-like"/>
</dbReference>
<dbReference type="InterPro" id="IPR057571">
    <property type="entry name" value="SDR_PhqE-like"/>
</dbReference>
<name>A0A2P8A313_9PEZI</name>
<dbReference type="SUPFAM" id="SSF51735">
    <property type="entry name" value="NAD(P)-binding Rossmann-fold domains"/>
    <property type="match status" value="1"/>
</dbReference>
<evidence type="ECO:0000256" key="1">
    <source>
        <dbReference type="ARBA" id="ARBA00006484"/>
    </source>
</evidence>
<comment type="similarity">
    <text evidence="1">Belongs to the short-chain dehydrogenases/reductases (SDR) family.</text>
</comment>
<dbReference type="GO" id="GO:0016491">
    <property type="term" value="F:oxidoreductase activity"/>
    <property type="evidence" value="ECO:0007669"/>
    <property type="project" value="UniProtKB-KW"/>
</dbReference>
<evidence type="ECO:0000313" key="4">
    <source>
        <dbReference type="EMBL" id="PSK54838.1"/>
    </source>
</evidence>